<proteinExistence type="predicted"/>
<dbReference type="Pfam" id="PF14742">
    <property type="entry name" value="GDE_N_bis"/>
    <property type="match status" value="1"/>
</dbReference>
<feature type="region of interest" description="Disordered" evidence="1">
    <location>
        <begin position="188"/>
        <end position="207"/>
    </location>
</feature>
<feature type="compositionally biased region" description="Polar residues" evidence="1">
    <location>
        <begin position="188"/>
        <end position="200"/>
    </location>
</feature>
<gene>
    <name evidence="4" type="ordered locus">Sta7437_1356</name>
</gene>
<evidence type="ECO:0000256" key="1">
    <source>
        <dbReference type="SAM" id="MobiDB-lite"/>
    </source>
</evidence>
<protein>
    <submittedName>
        <fullName evidence="4">Amylo-alpha-16-glucosidase</fullName>
    </submittedName>
</protein>
<evidence type="ECO:0000313" key="4">
    <source>
        <dbReference type="EMBL" id="AFZ34923.1"/>
    </source>
</evidence>
<dbReference type="SUPFAM" id="SSF48208">
    <property type="entry name" value="Six-hairpin glycosidases"/>
    <property type="match status" value="1"/>
</dbReference>
<dbReference type="PATRIC" id="fig|111780.3.peg.1414"/>
<dbReference type="Proteomes" id="UP000010473">
    <property type="component" value="Chromosome"/>
</dbReference>
<sequence length="782" mass="87636">MTESLQFDGKTFVHAETAPIPQWPCVKNEPTIPTLTLKDEDIFLVTDTLGNIPGCLAGETKTTSLGLFCRDTRFLSRLELQIEGKLPILLSSNARRGFTLSALCANPYLEDQQIGAETIGIQREIVINGGLFEELAITNYRTTPVSFELSLSFDADFVDLFEVRGWERQERGKLLRLMDLASDEDNTSLSAEDAASTSELGQARNPSIYESHPDFFGRNLSDSLKSNHSEELTLAYQGLDGAVMETRIQFSSRQPDYFKGHTAVWQLTLDPHQTILLSYRVQLFTNSRSISIVGTPMTLMQAKAAESMELQEWQQQVTTIRSDSNTFNRLIERAEQDIYLLRQTFEDKKALSAGIPWFSTLFGRDSLIAAWQTLVLDPQIAKDTLTILAQYQGKADDEWREEEPGKILHELRLGEMARCGEIPHTPYYGTVDATPLWLILYAEYYAWTGDRETLEKLWESALAAMAWIDRNCKKTGYLSYHRRSSGGLVNQGWKDSGDCIVNRQGKLATGSITLCEVQGYVYGAKTRMGEIAKLMKRIDLAERWYREAQELKSRFNRDFWLPELDYCALALDGEGKPVDGITSNPGHCLAMGILQSEKAMNVAERLRAPDLFSGWGIRTLSSASPAYNPMGYHVGSVWPHDNSIIAVGLRSLGIIDQALEVAQGIVDMTLQQPYLRPPELFCGYERTEENNPVRYPVACSPQAWATGALFQLLQVSINLIPDAANNCLRVIEPVLPEFLNSLSLHNLKVGSTILDLEFDRSGGTTACRVAKKRGNLRVVFEA</sequence>
<keyword evidence="5" id="KW-1185">Reference proteome</keyword>
<dbReference type="STRING" id="111780.Sta7437_1356"/>
<name>K9XQX0_STAC7</name>
<dbReference type="InterPro" id="IPR012341">
    <property type="entry name" value="6hp_glycosidase-like_sf"/>
</dbReference>
<dbReference type="OrthoDB" id="9759959at2"/>
<dbReference type="RefSeq" id="WP_015192596.1">
    <property type="nucleotide sequence ID" value="NC_019748.1"/>
</dbReference>
<dbReference type="HOGENOM" id="CLU_019216_1_0_3"/>
<feature type="domain" description="Putative glycogen debranching enzyme N-terminal" evidence="2">
    <location>
        <begin position="37"/>
        <end position="279"/>
    </location>
</feature>
<feature type="domain" description="Mannosylglycerate hydrolase MGH1-like glycoside hydrolase" evidence="3">
    <location>
        <begin position="365"/>
        <end position="668"/>
    </location>
</feature>
<dbReference type="Pfam" id="PF22422">
    <property type="entry name" value="MGH1-like_GH"/>
    <property type="match status" value="1"/>
</dbReference>
<evidence type="ECO:0000313" key="5">
    <source>
        <dbReference type="Proteomes" id="UP000010473"/>
    </source>
</evidence>
<dbReference type="GO" id="GO:0005975">
    <property type="term" value="P:carbohydrate metabolic process"/>
    <property type="evidence" value="ECO:0007669"/>
    <property type="project" value="InterPro"/>
</dbReference>
<dbReference type="InterPro" id="IPR054491">
    <property type="entry name" value="MGH1-like_GH"/>
</dbReference>
<reference evidence="5" key="1">
    <citation type="journal article" date="2013" name="Proc. Natl. Acad. Sci. U.S.A.">
        <title>Improving the coverage of the cyanobacterial phylum using diversity-driven genome sequencing.</title>
        <authorList>
            <person name="Shih P.M."/>
            <person name="Wu D."/>
            <person name="Latifi A."/>
            <person name="Axen S.D."/>
            <person name="Fewer D.P."/>
            <person name="Talla E."/>
            <person name="Calteau A."/>
            <person name="Cai F."/>
            <person name="Tandeau de Marsac N."/>
            <person name="Rippka R."/>
            <person name="Herdman M."/>
            <person name="Sivonen K."/>
            <person name="Coursin T."/>
            <person name="Laurent T."/>
            <person name="Goodwin L."/>
            <person name="Nolan M."/>
            <person name="Davenport K.W."/>
            <person name="Han C.S."/>
            <person name="Rubin E.M."/>
            <person name="Eisen J.A."/>
            <person name="Woyke T."/>
            <person name="Gugger M."/>
            <person name="Kerfeld C.A."/>
        </authorList>
    </citation>
    <scope>NUCLEOTIDE SEQUENCE [LARGE SCALE GENOMIC DNA]</scope>
    <source>
        <strain evidence="5">ATCC 29371 / PCC 7437</strain>
    </source>
</reference>
<dbReference type="AlphaFoldDB" id="K9XQX0"/>
<evidence type="ECO:0000259" key="3">
    <source>
        <dbReference type="Pfam" id="PF22422"/>
    </source>
</evidence>
<dbReference type="Gene3D" id="1.50.10.10">
    <property type="match status" value="1"/>
</dbReference>
<evidence type="ECO:0000259" key="2">
    <source>
        <dbReference type="Pfam" id="PF14742"/>
    </source>
</evidence>
<dbReference type="eggNOG" id="COG3408">
    <property type="taxonomic scope" value="Bacteria"/>
</dbReference>
<organism evidence="4 5">
    <name type="scientific">Stanieria cyanosphaera (strain ATCC 29371 / PCC 7437)</name>
    <dbReference type="NCBI Taxonomy" id="111780"/>
    <lineage>
        <taxon>Bacteria</taxon>
        <taxon>Bacillati</taxon>
        <taxon>Cyanobacteriota</taxon>
        <taxon>Cyanophyceae</taxon>
        <taxon>Pleurocapsales</taxon>
        <taxon>Dermocarpellaceae</taxon>
        <taxon>Stanieria</taxon>
    </lineage>
</organism>
<dbReference type="KEGG" id="scs:Sta7437_1356"/>
<dbReference type="InterPro" id="IPR008928">
    <property type="entry name" value="6-hairpin_glycosidase_sf"/>
</dbReference>
<dbReference type="EMBL" id="CP003653">
    <property type="protein sequence ID" value="AFZ34923.1"/>
    <property type="molecule type" value="Genomic_DNA"/>
</dbReference>
<dbReference type="InterPro" id="IPR032856">
    <property type="entry name" value="GDE_N_bis"/>
</dbReference>
<accession>K9XQX0</accession>